<feature type="region of interest" description="Disordered" evidence="16">
    <location>
        <begin position="1"/>
        <end position="42"/>
    </location>
</feature>
<feature type="binding site" evidence="15">
    <location>
        <position position="332"/>
    </location>
    <ligand>
        <name>Fe cation</name>
        <dbReference type="ChEBI" id="CHEBI:24875"/>
        <note>catalytic</note>
    </ligand>
</feature>
<evidence type="ECO:0000256" key="13">
    <source>
        <dbReference type="ARBA" id="ARBA00039007"/>
    </source>
</evidence>
<evidence type="ECO:0000256" key="4">
    <source>
        <dbReference type="ARBA" id="ARBA00022640"/>
    </source>
</evidence>
<keyword evidence="3" id="KW-0150">Chloroplast</keyword>
<feature type="region of interest" description="Disordered" evidence="16">
    <location>
        <begin position="75"/>
        <end position="118"/>
    </location>
</feature>
<comment type="cofactor">
    <cofactor evidence="15">
        <name>Fe(2+)</name>
        <dbReference type="ChEBI" id="CHEBI:29033"/>
    </cofactor>
    <text evidence="15">Binds 1 Fe(2+) ion per subunit.</text>
</comment>
<evidence type="ECO:0000256" key="15">
    <source>
        <dbReference type="PIRSR" id="PIRSR604294-1"/>
    </source>
</evidence>
<keyword evidence="5 15" id="KW-0479">Metal-binding</keyword>
<evidence type="ECO:0000313" key="18">
    <source>
        <dbReference type="Proteomes" id="UP000327085"/>
    </source>
</evidence>
<dbReference type="GO" id="GO:0045549">
    <property type="term" value="F:9-cis-epoxycarotenoid dioxygenase activity"/>
    <property type="evidence" value="ECO:0007669"/>
    <property type="project" value="UniProtKB-EC"/>
</dbReference>
<evidence type="ECO:0000256" key="2">
    <source>
        <dbReference type="ARBA" id="ARBA00006787"/>
    </source>
</evidence>
<dbReference type="Gramene" id="VVA18885">
    <property type="protein sequence ID" value="VVA18885"/>
    <property type="gene ID" value="Prudul26B007836"/>
</dbReference>
<keyword evidence="9" id="KW-0560">Oxidoreductase</keyword>
<dbReference type="OMA" id="ASYRNRW"/>
<feature type="binding site" evidence="15">
    <location>
        <position position="446"/>
    </location>
    <ligand>
        <name>Fe cation</name>
        <dbReference type="ChEBI" id="CHEBI:24875"/>
        <note>catalytic</note>
    </ligand>
</feature>
<dbReference type="Pfam" id="PF03055">
    <property type="entry name" value="RPE65"/>
    <property type="match status" value="1"/>
</dbReference>
<feature type="compositionally biased region" description="Polar residues" evidence="16">
    <location>
        <begin position="1"/>
        <end position="11"/>
    </location>
</feature>
<evidence type="ECO:0000256" key="10">
    <source>
        <dbReference type="ARBA" id="ARBA00023004"/>
    </source>
</evidence>
<evidence type="ECO:0000256" key="1">
    <source>
        <dbReference type="ARBA" id="ARBA00004229"/>
    </source>
</evidence>
<name>A0A5E4ET48_PRUDU</name>
<keyword evidence="4" id="KW-0934">Plastid</keyword>
<keyword evidence="6" id="KW-0937">Abscisic acid biosynthesis</keyword>
<comment type="catalytic activity">
    <reaction evidence="11">
        <text>9-cis-violaxanthin + O2 = (3S,5R,6S)-5,6-epoxy-3-hydroxy-5,6-dihydro-12'-apo-beta-caroten-12'-al + 2-cis,4-trans-xanthoxin</text>
        <dbReference type="Rhea" id="RHEA:16541"/>
        <dbReference type="ChEBI" id="CHEBI:15379"/>
        <dbReference type="ChEBI" id="CHEBI:32304"/>
        <dbReference type="ChEBI" id="CHEBI:34597"/>
        <dbReference type="ChEBI" id="CHEBI:35305"/>
        <dbReference type="EC" id="1.13.11.51"/>
    </reaction>
</comment>
<evidence type="ECO:0000256" key="12">
    <source>
        <dbReference type="ARBA" id="ARBA00036784"/>
    </source>
</evidence>
<dbReference type="GO" id="GO:0009688">
    <property type="term" value="P:abscisic acid biosynthetic process"/>
    <property type="evidence" value="ECO:0007669"/>
    <property type="project" value="UniProtKB-KW"/>
</dbReference>
<keyword evidence="10 15" id="KW-0408">Iron</keyword>
<feature type="compositionally biased region" description="Low complexity" evidence="16">
    <location>
        <begin position="79"/>
        <end position="118"/>
    </location>
</feature>
<dbReference type="InterPro" id="IPR004294">
    <property type="entry name" value="Carotenoid_Oase"/>
</dbReference>
<feature type="binding site" evidence="15">
    <location>
        <position position="619"/>
    </location>
    <ligand>
        <name>Fe cation</name>
        <dbReference type="ChEBI" id="CHEBI:24875"/>
        <note>catalytic</note>
    </ligand>
</feature>
<reference evidence="18" key="1">
    <citation type="journal article" date="2020" name="Plant J.">
        <title>Transposons played a major role in the diversification between the closely related almond and peach genomes: results from the almond genome sequence.</title>
        <authorList>
            <person name="Alioto T."/>
            <person name="Alexiou K.G."/>
            <person name="Bardil A."/>
            <person name="Barteri F."/>
            <person name="Castanera R."/>
            <person name="Cruz F."/>
            <person name="Dhingra A."/>
            <person name="Duval H."/>
            <person name="Fernandez I Marti A."/>
            <person name="Frias L."/>
            <person name="Galan B."/>
            <person name="Garcia J.L."/>
            <person name="Howad W."/>
            <person name="Gomez-Garrido J."/>
            <person name="Gut M."/>
            <person name="Julca I."/>
            <person name="Morata J."/>
            <person name="Puigdomenech P."/>
            <person name="Ribeca P."/>
            <person name="Rubio Cabetas M.J."/>
            <person name="Vlasova A."/>
            <person name="Wirthensohn M."/>
            <person name="Garcia-Mas J."/>
            <person name="Gabaldon T."/>
            <person name="Casacuberta J.M."/>
            <person name="Arus P."/>
        </authorList>
    </citation>
    <scope>NUCLEOTIDE SEQUENCE [LARGE SCALE GENOMIC DNA]</scope>
    <source>
        <strain evidence="18">cv. Texas</strain>
    </source>
</reference>
<evidence type="ECO:0000256" key="6">
    <source>
        <dbReference type="ARBA" id="ARBA00022865"/>
    </source>
</evidence>
<dbReference type="GO" id="GO:0046872">
    <property type="term" value="F:metal ion binding"/>
    <property type="evidence" value="ECO:0007669"/>
    <property type="project" value="UniProtKB-KW"/>
</dbReference>
<evidence type="ECO:0000256" key="8">
    <source>
        <dbReference type="ARBA" id="ARBA00022964"/>
    </source>
</evidence>
<sequence>MPSTAAATTGTWVKPVTTRRHHLSSTNSSNLATNQLGFPPSSSSSSIFFSRKPIHRKSTPNTLTCSLQAPSLLQIPKHTPSYQPPSSSSSTTLFTPSTTSNPKENKTQPSSKSSKPVPQQWNFLQRAAAMALDAMESALLSKEQQHPLPKTADPKVQIAGNFAPVPEHQVEHSLPVTGKIPASIQGVYVRNGANPLHEPVAGHHFFDGDGMVHALQFIEGAASYACRFTETHRFRQERDLGRPLFPKAIGELHGHSGIARLLLFYARGMFSLVDPTHGIGVANAGLVYFNCRLLAMSEDDLPYHIKITETGDLKTVGRYDFDKQLKSTMIAHPKVDPTTGELFALSYDVVQRPYLKYFKFSPDGEKSPDVEINLDQPTMMHDFAITERYVVIPDQQVVFKLQEMITGGSPVIYDKNKMSRFGILDKNAKDASGIRWVDCPDCFCFHLWNAWEEPETDEVVVIGSCMTPADSIFNECDEKLESVLSEIRLNLKTGKSTRRRICTENVNLEAGMVNRNKLGRKTRFAYLALAEPWPKVSGFAKVDLSTGEVKKHIYGDEKYGGEPLFLPRDPNSENEDDGYILAFVHDEKEWKSELQIVNAMDLKVEATIQLPSRVPYGFHGTFISSKDLEKQA</sequence>
<dbReference type="PANTHER" id="PTHR10543">
    <property type="entry name" value="BETA-CAROTENE DIOXYGENASE"/>
    <property type="match status" value="1"/>
</dbReference>
<keyword evidence="8 17" id="KW-0223">Dioxygenase</keyword>
<dbReference type="EC" id="1.13.11.51" evidence="13"/>
<organism evidence="17 18">
    <name type="scientific">Prunus dulcis</name>
    <name type="common">Almond</name>
    <name type="synonym">Amygdalus dulcis</name>
    <dbReference type="NCBI Taxonomy" id="3755"/>
    <lineage>
        <taxon>Eukaryota</taxon>
        <taxon>Viridiplantae</taxon>
        <taxon>Streptophyta</taxon>
        <taxon>Embryophyta</taxon>
        <taxon>Tracheophyta</taxon>
        <taxon>Spermatophyta</taxon>
        <taxon>Magnoliopsida</taxon>
        <taxon>eudicotyledons</taxon>
        <taxon>Gunneridae</taxon>
        <taxon>Pentapetalae</taxon>
        <taxon>rosids</taxon>
        <taxon>fabids</taxon>
        <taxon>Rosales</taxon>
        <taxon>Rosaceae</taxon>
        <taxon>Amygdaloideae</taxon>
        <taxon>Amygdaleae</taxon>
        <taxon>Prunus</taxon>
    </lineage>
</organism>
<evidence type="ECO:0000313" key="17">
    <source>
        <dbReference type="EMBL" id="VVA18885.1"/>
    </source>
</evidence>
<evidence type="ECO:0000256" key="9">
    <source>
        <dbReference type="ARBA" id="ARBA00023002"/>
    </source>
</evidence>
<evidence type="ECO:0000256" key="16">
    <source>
        <dbReference type="SAM" id="MobiDB-lite"/>
    </source>
</evidence>
<gene>
    <name evidence="17" type="ORF">ALMOND_2B007836</name>
</gene>
<comment type="catalytic activity">
    <reaction evidence="14">
        <text>a 9-cis-epoxycarotenoid + O2 = a 12'-apo-carotenal + 2-cis,4-trans-xanthoxin</text>
        <dbReference type="Rhea" id="RHEA:23328"/>
        <dbReference type="ChEBI" id="CHEBI:15379"/>
        <dbReference type="ChEBI" id="CHEBI:32304"/>
        <dbReference type="ChEBI" id="CHEBI:51972"/>
        <dbReference type="ChEBI" id="CHEBI:51973"/>
        <dbReference type="EC" id="1.13.11.51"/>
    </reaction>
</comment>
<accession>A0A5E4ET48</accession>
<dbReference type="Proteomes" id="UP000327085">
    <property type="component" value="Chromosome 4"/>
</dbReference>
<evidence type="ECO:0000256" key="7">
    <source>
        <dbReference type="ARBA" id="ARBA00022946"/>
    </source>
</evidence>
<proteinExistence type="inferred from homology"/>
<comment type="catalytic activity">
    <reaction evidence="12">
        <text>9'-cis-neoxanthin + O2 = (3S,5R,6R)-3,5-dihydroxy-6,7-didehydro-5,6-dihydro-12'-apo-beta-caroten-12'-al + 2-cis,4-trans-xanthoxin</text>
        <dbReference type="Rhea" id="RHEA:19677"/>
        <dbReference type="ChEBI" id="CHEBI:15379"/>
        <dbReference type="ChEBI" id="CHEBI:32304"/>
        <dbReference type="ChEBI" id="CHEBI:34596"/>
        <dbReference type="ChEBI" id="CHEBI:35306"/>
        <dbReference type="EC" id="1.13.11.51"/>
    </reaction>
</comment>
<dbReference type="AlphaFoldDB" id="A0A5E4ET48"/>
<dbReference type="InParanoid" id="A0A5E4ET48"/>
<dbReference type="GO" id="GO:0009570">
    <property type="term" value="C:chloroplast stroma"/>
    <property type="evidence" value="ECO:0007669"/>
    <property type="project" value="TreeGrafter"/>
</dbReference>
<dbReference type="PANTHER" id="PTHR10543:SF26">
    <property type="entry name" value="9-CIS-EPOXYCAROTENOID DIOXYGENASE NCED3, CHLOROPLASTIC"/>
    <property type="match status" value="1"/>
</dbReference>
<evidence type="ECO:0000256" key="14">
    <source>
        <dbReference type="ARBA" id="ARBA00048369"/>
    </source>
</evidence>
<dbReference type="EMBL" id="CABIKO010000033">
    <property type="protein sequence ID" value="VVA18885.1"/>
    <property type="molecule type" value="Genomic_DNA"/>
</dbReference>
<comment type="similarity">
    <text evidence="2">Belongs to the carotenoid oxygenase family.</text>
</comment>
<dbReference type="FunCoup" id="A0A5E4ET48">
    <property type="interactions" value="22"/>
</dbReference>
<protein>
    <recommendedName>
        <fullName evidence="13">9-cis-epoxycarotenoid dioxygenase</fullName>
        <ecNumber evidence="13">1.13.11.51</ecNumber>
    </recommendedName>
</protein>
<evidence type="ECO:0000256" key="5">
    <source>
        <dbReference type="ARBA" id="ARBA00022723"/>
    </source>
</evidence>
<keyword evidence="7" id="KW-0809">Transit peptide</keyword>
<feature type="binding site" evidence="15">
    <location>
        <position position="381"/>
    </location>
    <ligand>
        <name>Fe cation</name>
        <dbReference type="ChEBI" id="CHEBI:24875"/>
        <note>catalytic</note>
    </ligand>
</feature>
<comment type="subcellular location">
    <subcellularLocation>
        <location evidence="1">Plastid</location>
        <location evidence="1">Chloroplast</location>
    </subcellularLocation>
</comment>
<dbReference type="GO" id="GO:0016121">
    <property type="term" value="P:carotene catabolic process"/>
    <property type="evidence" value="ECO:0007669"/>
    <property type="project" value="TreeGrafter"/>
</dbReference>
<evidence type="ECO:0000256" key="11">
    <source>
        <dbReference type="ARBA" id="ARBA00035929"/>
    </source>
</evidence>
<evidence type="ECO:0000256" key="3">
    <source>
        <dbReference type="ARBA" id="ARBA00022528"/>
    </source>
</evidence>